<dbReference type="PROSITE" id="PS50960">
    <property type="entry name" value="HTH_PSQ"/>
    <property type="match status" value="1"/>
</dbReference>
<evidence type="ECO:0000256" key="4">
    <source>
        <dbReference type="PROSITE-ProRule" id="PRU00320"/>
    </source>
</evidence>
<name>A0ABM3JR70_BACDO</name>
<dbReference type="Proteomes" id="UP001652620">
    <property type="component" value="Chromosome 4"/>
</dbReference>
<protein>
    <submittedName>
        <fullName evidence="8">Tigger transposable element-derived protein 4-like</fullName>
    </submittedName>
</protein>
<feature type="DNA-binding region" description="H-T-H motif" evidence="4">
    <location>
        <begin position="27"/>
        <end position="47"/>
    </location>
</feature>
<keyword evidence="3 4" id="KW-0539">Nucleus</keyword>
<evidence type="ECO:0000256" key="3">
    <source>
        <dbReference type="ARBA" id="ARBA00023242"/>
    </source>
</evidence>
<evidence type="ECO:0000313" key="8">
    <source>
        <dbReference type="RefSeq" id="XP_049311737.1"/>
    </source>
</evidence>
<dbReference type="InterPro" id="IPR007889">
    <property type="entry name" value="HTH_Psq"/>
</dbReference>
<dbReference type="InterPro" id="IPR006600">
    <property type="entry name" value="HTH_CenpB_DNA-bd_dom"/>
</dbReference>
<keyword evidence="2 4" id="KW-0238">DNA-binding</keyword>
<dbReference type="InterPro" id="IPR009057">
    <property type="entry name" value="Homeodomain-like_sf"/>
</dbReference>
<evidence type="ECO:0000313" key="7">
    <source>
        <dbReference type="Proteomes" id="UP001652620"/>
    </source>
</evidence>
<dbReference type="InterPro" id="IPR004875">
    <property type="entry name" value="DDE_SF_endonuclease_dom"/>
</dbReference>
<gene>
    <name evidence="8" type="primary">LOC125778419</name>
</gene>
<evidence type="ECO:0000256" key="2">
    <source>
        <dbReference type="ARBA" id="ARBA00023125"/>
    </source>
</evidence>
<dbReference type="Pfam" id="PF04218">
    <property type="entry name" value="CENP-B_N"/>
    <property type="match status" value="1"/>
</dbReference>
<dbReference type="Pfam" id="PF03184">
    <property type="entry name" value="DDE_1"/>
    <property type="match status" value="2"/>
</dbReference>
<dbReference type="Pfam" id="PF03221">
    <property type="entry name" value="HTH_Tnp_Tc5"/>
    <property type="match status" value="1"/>
</dbReference>
<keyword evidence="7" id="KW-1185">Reference proteome</keyword>
<dbReference type="SMART" id="SM00674">
    <property type="entry name" value="CENPB"/>
    <property type="match status" value="1"/>
</dbReference>
<evidence type="ECO:0000259" key="6">
    <source>
        <dbReference type="PROSITE" id="PS51253"/>
    </source>
</evidence>
<dbReference type="PANTHER" id="PTHR19303">
    <property type="entry name" value="TRANSPOSON"/>
    <property type="match status" value="1"/>
</dbReference>
<comment type="subcellular location">
    <subcellularLocation>
        <location evidence="1 4">Nucleus</location>
    </subcellularLocation>
</comment>
<organism evidence="7 8">
    <name type="scientific">Bactrocera dorsalis</name>
    <name type="common">Oriental fruit fly</name>
    <name type="synonym">Dacus dorsalis</name>
    <dbReference type="NCBI Taxonomy" id="27457"/>
    <lineage>
        <taxon>Eukaryota</taxon>
        <taxon>Metazoa</taxon>
        <taxon>Ecdysozoa</taxon>
        <taxon>Arthropoda</taxon>
        <taxon>Hexapoda</taxon>
        <taxon>Insecta</taxon>
        <taxon>Pterygota</taxon>
        <taxon>Neoptera</taxon>
        <taxon>Endopterygota</taxon>
        <taxon>Diptera</taxon>
        <taxon>Brachycera</taxon>
        <taxon>Muscomorpha</taxon>
        <taxon>Tephritoidea</taxon>
        <taxon>Tephritidae</taxon>
        <taxon>Bactrocera</taxon>
        <taxon>Bactrocera</taxon>
    </lineage>
</organism>
<dbReference type="GeneID" id="125778419"/>
<reference evidence="8" key="1">
    <citation type="submission" date="2025-08" db="UniProtKB">
        <authorList>
            <consortium name="RefSeq"/>
        </authorList>
    </citation>
    <scope>IDENTIFICATION</scope>
    <source>
        <tissue evidence="8">Adult</tissue>
    </source>
</reference>
<dbReference type="InterPro" id="IPR050863">
    <property type="entry name" value="CenT-Element_Derived"/>
</dbReference>
<dbReference type="PANTHER" id="PTHR19303:SF73">
    <property type="entry name" value="PROTEIN PDC2"/>
    <property type="match status" value="1"/>
</dbReference>
<dbReference type="SUPFAM" id="SSF46689">
    <property type="entry name" value="Homeodomain-like"/>
    <property type="match status" value="2"/>
</dbReference>
<evidence type="ECO:0000256" key="1">
    <source>
        <dbReference type="ARBA" id="ARBA00004123"/>
    </source>
</evidence>
<feature type="domain" description="HTH CENPB-type" evidence="6">
    <location>
        <begin position="61"/>
        <end position="132"/>
    </location>
</feature>
<dbReference type="RefSeq" id="XP_049311737.1">
    <property type="nucleotide sequence ID" value="XM_049455780.1"/>
</dbReference>
<accession>A0ABM3JR70</accession>
<evidence type="ECO:0000259" key="5">
    <source>
        <dbReference type="PROSITE" id="PS50960"/>
    </source>
</evidence>
<sequence length="497" mass="55928">MSALKRKCFSIEEKAAIIHRLEAGESNALLAKEFGVSHSTISTIKKNKSKIESLFNENVLKIKRVRVSSQDDVDKALLQWFKVQRNKGIPINGPILQEKANDFAKKLNISGFECSTSWISRFKVRHNIVAGKVAGESLSVQKSDVSDWLAKVWPNLKAQFSDDEIFNADEAGLFYKLTPNQTLKFRGEKCLGGKLSKERLTVLIAANMSGTIKRKLLVIGKPKRPRCFKNVRSLPVDYVSNSRAWMTSDIFTKWVRDWDPHHKIDDLRSITLVFLPPNTTSILQPMDQGVIRAFKSYFRKFLVLKLINDHDNNKNNKVGQVKITILDAILMMYDAWNKVSEITISNCFKHAGFSIANIGVTSTSISSDFDDEDDVPLSVWASAFESSLPISTEQIEEFSSIDNNLAICGELTDEAIVQNVIVDQSDSDDSADENDQISSSPSVSEALKSAEILNQFVHANFVDESAKNMMSILHNAVRDSYFHHNKKKQSKITDFLK</sequence>
<feature type="domain" description="HTH psq-type" evidence="5">
    <location>
        <begin position="1"/>
        <end position="51"/>
    </location>
</feature>
<dbReference type="PROSITE" id="PS51253">
    <property type="entry name" value="HTH_CENPB"/>
    <property type="match status" value="1"/>
</dbReference>
<proteinExistence type="predicted"/>
<dbReference type="Gene3D" id="1.10.10.60">
    <property type="entry name" value="Homeodomain-like"/>
    <property type="match status" value="2"/>
</dbReference>